<evidence type="ECO:0000313" key="4">
    <source>
        <dbReference type="Proteomes" id="UP000198888"/>
    </source>
</evidence>
<accession>A0A2H4Q458</accession>
<dbReference type="InterPro" id="IPR058283">
    <property type="entry name" value="DUF7977"/>
</dbReference>
<dbReference type="EMBL" id="FNYR01000041">
    <property type="protein sequence ID" value="SEJ29447.1"/>
    <property type="molecule type" value="Genomic_DNA"/>
</dbReference>
<dbReference type="Pfam" id="PF25932">
    <property type="entry name" value="DUF7977"/>
    <property type="match status" value="1"/>
</dbReference>
<keyword evidence="2" id="KW-0472">Membrane</keyword>
<organism evidence="3 4">
    <name type="scientific">Halohasta litchfieldiae</name>
    <dbReference type="NCBI Taxonomy" id="1073996"/>
    <lineage>
        <taxon>Archaea</taxon>
        <taxon>Methanobacteriati</taxon>
        <taxon>Methanobacteriota</taxon>
        <taxon>Stenosarchaea group</taxon>
        <taxon>Halobacteria</taxon>
        <taxon>Halobacteriales</taxon>
        <taxon>Haloferacaceae</taxon>
        <taxon>Halohasta</taxon>
    </lineage>
</organism>
<evidence type="ECO:0000313" key="3">
    <source>
        <dbReference type="EMBL" id="SEJ29447.1"/>
    </source>
</evidence>
<keyword evidence="4" id="KW-1185">Reference proteome</keyword>
<dbReference type="Proteomes" id="UP000198888">
    <property type="component" value="Unassembled WGS sequence"/>
</dbReference>
<dbReference type="AlphaFoldDB" id="A0A1H6XRQ1"/>
<feature type="transmembrane region" description="Helical" evidence="2">
    <location>
        <begin position="49"/>
        <end position="69"/>
    </location>
</feature>
<evidence type="ECO:0000256" key="1">
    <source>
        <dbReference type="SAM" id="MobiDB-lite"/>
    </source>
</evidence>
<feature type="compositionally biased region" description="Basic and acidic residues" evidence="1">
    <location>
        <begin position="9"/>
        <end position="25"/>
    </location>
</feature>
<gene>
    <name evidence="3" type="ORF">SAMN05444271_14113</name>
</gene>
<sequence length="107" mass="11194">MSSDTSESTGEHSEGGYVHRPDKASTVESGESEAYTGEPDGEGFGSQGWILVAGVIVCFLVIPGVIYLYPTAPAQLGWTFFATFLALPLVPAVLLGLLAVWSMQAAA</sequence>
<feature type="region of interest" description="Disordered" evidence="1">
    <location>
        <begin position="1"/>
        <end position="40"/>
    </location>
</feature>
<keyword evidence="2" id="KW-1133">Transmembrane helix</keyword>
<accession>A0A1H6XRQ1</accession>
<evidence type="ECO:0000256" key="2">
    <source>
        <dbReference type="SAM" id="Phobius"/>
    </source>
</evidence>
<dbReference type="RefSeq" id="WP_089673715.1">
    <property type="nucleotide sequence ID" value="NZ_CP024845.1"/>
</dbReference>
<dbReference type="GeneID" id="35003190"/>
<proteinExistence type="predicted"/>
<keyword evidence="2" id="KW-0812">Transmembrane</keyword>
<reference evidence="3 4" key="1">
    <citation type="submission" date="2016-10" db="EMBL/GenBank/DDBJ databases">
        <authorList>
            <person name="de Groot N.N."/>
        </authorList>
    </citation>
    <scope>NUCLEOTIDE SEQUENCE [LARGE SCALE GENOMIC DNA]</scope>
    <source>
        <strain evidence="3 4">DSM 22187</strain>
    </source>
</reference>
<name>A0A1H6XRQ1_9EURY</name>
<protein>
    <submittedName>
        <fullName evidence="3">Uncharacterized protein</fullName>
    </submittedName>
</protein>
<feature type="transmembrane region" description="Helical" evidence="2">
    <location>
        <begin position="76"/>
        <end position="101"/>
    </location>
</feature>
<dbReference type="KEGG" id="hae:halTADL_2416"/>
<dbReference type="OrthoDB" id="205781at2157"/>